<dbReference type="FunFam" id="1.10.290.10:FF:000003">
    <property type="entry name" value="DNA topoisomerase"/>
    <property type="match status" value="1"/>
</dbReference>
<feature type="region of interest" description="Disordered" evidence="11">
    <location>
        <begin position="718"/>
        <end position="937"/>
    </location>
</feature>
<dbReference type="OrthoDB" id="430051at2759"/>
<dbReference type="InterPro" id="IPR013824">
    <property type="entry name" value="Topo_IA_cen_sub1"/>
</dbReference>
<dbReference type="SMART" id="SM00436">
    <property type="entry name" value="TOP1Bc"/>
    <property type="match status" value="1"/>
</dbReference>
<dbReference type="Pfam" id="PF01751">
    <property type="entry name" value="Toprim"/>
    <property type="match status" value="1"/>
</dbReference>
<proteinExistence type="inferred from homology"/>
<comment type="catalytic activity">
    <reaction evidence="1 10">
        <text>ATP-independent breakage of single-stranded DNA, followed by passage and rejoining.</text>
        <dbReference type="EC" id="5.6.2.1"/>
    </reaction>
</comment>
<evidence type="ECO:0000256" key="3">
    <source>
        <dbReference type="ARBA" id="ARBA00009446"/>
    </source>
</evidence>
<dbReference type="Pfam" id="PF01131">
    <property type="entry name" value="Topoisom_bac"/>
    <property type="match status" value="1"/>
</dbReference>
<evidence type="ECO:0000256" key="5">
    <source>
        <dbReference type="ARBA" id="ARBA00022723"/>
    </source>
</evidence>
<feature type="compositionally biased region" description="Polar residues" evidence="11">
    <location>
        <begin position="771"/>
        <end position="794"/>
    </location>
</feature>
<dbReference type="InterPro" id="IPR013826">
    <property type="entry name" value="Topo_IA_cen_sub3"/>
</dbReference>
<comment type="similarity">
    <text evidence="3 10">Belongs to the type IA topoisomerase family.</text>
</comment>
<protein>
    <recommendedName>
        <fullName evidence="4 10">DNA topoisomerase</fullName>
        <ecNumber evidence="4 10">5.6.2.1</ecNumber>
    </recommendedName>
</protein>
<accession>A0A813HN27</accession>
<dbReference type="InterPro" id="IPR003602">
    <property type="entry name" value="Topo_IA_DNA-bd_dom"/>
</dbReference>
<dbReference type="GO" id="GO:0005634">
    <property type="term" value="C:nucleus"/>
    <property type="evidence" value="ECO:0007669"/>
    <property type="project" value="TreeGrafter"/>
</dbReference>
<dbReference type="InterPro" id="IPR023406">
    <property type="entry name" value="Topo_IA_AS"/>
</dbReference>
<evidence type="ECO:0000256" key="6">
    <source>
        <dbReference type="ARBA" id="ARBA00022833"/>
    </source>
</evidence>
<dbReference type="CDD" id="cd00186">
    <property type="entry name" value="TOP1Ac"/>
    <property type="match status" value="1"/>
</dbReference>
<dbReference type="PROSITE" id="PS52039">
    <property type="entry name" value="TOPO_IA_2"/>
    <property type="match status" value="1"/>
</dbReference>
<dbReference type="Gene3D" id="1.10.290.10">
    <property type="entry name" value="Topoisomerase I, domain 4"/>
    <property type="match status" value="1"/>
</dbReference>
<dbReference type="AlphaFoldDB" id="A0A813HN27"/>
<dbReference type="InterPro" id="IPR003601">
    <property type="entry name" value="Topo_IA_2"/>
</dbReference>
<evidence type="ECO:0000313" key="14">
    <source>
        <dbReference type="EMBL" id="CAE8638937.1"/>
    </source>
</evidence>
<evidence type="ECO:0000256" key="8">
    <source>
        <dbReference type="ARBA" id="ARBA00023125"/>
    </source>
</evidence>
<comment type="function">
    <text evidence="10">Introduces a single-strand break via transesterification at a target site in duplex DNA. Releases the supercoiling and torsional tension of DNA introduced during the DNA replication and transcription by transiently cleaving and rejoining one strand of the DNA duplex. The scissile phosphodiester is attacked by the catalytic tyrosine of the enzyme, resulting in the formation of a DNA-(5'-phosphotyrosyl)-enzyme intermediate and the expulsion of a 3'-OH DNA strand.</text>
</comment>
<evidence type="ECO:0000256" key="1">
    <source>
        <dbReference type="ARBA" id="ARBA00000213"/>
    </source>
</evidence>
<evidence type="ECO:0000259" key="12">
    <source>
        <dbReference type="PROSITE" id="PS50880"/>
    </source>
</evidence>
<evidence type="ECO:0000256" key="11">
    <source>
        <dbReference type="SAM" id="MobiDB-lite"/>
    </source>
</evidence>
<dbReference type="Gene3D" id="2.70.20.10">
    <property type="entry name" value="Topoisomerase I, domain 3"/>
    <property type="match status" value="1"/>
</dbReference>
<dbReference type="SUPFAM" id="SSF56712">
    <property type="entry name" value="Prokaryotic type I DNA topoisomerase"/>
    <property type="match status" value="1"/>
</dbReference>
<name>A0A813HN27_POLGL</name>
<dbReference type="PROSITE" id="PS50880">
    <property type="entry name" value="TOPRIM"/>
    <property type="match status" value="1"/>
</dbReference>
<dbReference type="SMART" id="SM00437">
    <property type="entry name" value="TOP1Ac"/>
    <property type="match status" value="1"/>
</dbReference>
<comment type="cofactor">
    <cofactor evidence="2">
        <name>Mg(2+)</name>
        <dbReference type="ChEBI" id="CHEBI:18420"/>
    </cofactor>
</comment>
<dbReference type="GO" id="GO:0003917">
    <property type="term" value="F:DNA topoisomerase type I (single strand cut, ATP-independent) activity"/>
    <property type="evidence" value="ECO:0007669"/>
    <property type="project" value="UniProtKB-EC"/>
</dbReference>
<dbReference type="PANTHER" id="PTHR11390:SF20">
    <property type="entry name" value="DNA TOPOISOMERASE 3-BETA-1"/>
    <property type="match status" value="1"/>
</dbReference>
<feature type="domain" description="Topo IA-type catalytic" evidence="13">
    <location>
        <begin position="171"/>
        <end position="614"/>
    </location>
</feature>
<dbReference type="PRINTS" id="PR00417">
    <property type="entry name" value="PRTPISMRASEI"/>
</dbReference>
<keyword evidence="7 10" id="KW-0799">Topoisomerase</keyword>
<dbReference type="InterPro" id="IPR034144">
    <property type="entry name" value="TOPRIM_TopoIII"/>
</dbReference>
<dbReference type="InterPro" id="IPR013825">
    <property type="entry name" value="Topo_IA_cen_sub2"/>
</dbReference>
<feature type="compositionally biased region" description="Gly residues" evidence="11">
    <location>
        <begin position="808"/>
        <end position="828"/>
    </location>
</feature>
<evidence type="ECO:0000256" key="9">
    <source>
        <dbReference type="ARBA" id="ARBA00023235"/>
    </source>
</evidence>
<keyword evidence="15" id="KW-1185">Reference proteome</keyword>
<dbReference type="OMA" id="KHEITTH"/>
<dbReference type="Proteomes" id="UP000654075">
    <property type="component" value="Unassembled WGS sequence"/>
</dbReference>
<dbReference type="Gene3D" id="1.10.460.10">
    <property type="entry name" value="Topoisomerase I, domain 2"/>
    <property type="match status" value="1"/>
</dbReference>
<keyword evidence="5" id="KW-0479">Metal-binding</keyword>
<gene>
    <name evidence="14" type="ORF">PGLA1383_LOCUS54025</name>
</gene>
<sequence>MVAEKPSIASTLAEALCPQGSHASKRRGLSPSSPVYEYSGTMLGMQAAFRVTATTGHVYSLDFSKEYNQWEKHGPDELFHAETIRTYDGRANIPAHIQKEAQGCEILVLWLDCDREGENICFEVLDLALPEMKPPSQVYPGAYRGCVYRARFSSLAHQDLQGAMQDLAQPNQNEALSVDARQELDLRVGIAFSRLQTMYFRKHFGNQLGKQMVTYGPCQIPTLWFCVKRHVEIDAFEPQSYWHLNATFSLSGGVPLQARSDAGAIWDSTEARQLLNAARQGLGEVSAASEDPSDLNVSTEVTSLRSWSSVSRRPRPLNTVEMLKMGSDVLGLGPDESLHCAEQLYLKGILSYPRTETDRYPENFDLEGTVRVMTSASLPWAEEAQQLLGSGLSKPREDGVDVGDHPPITPVKAATCSQCGGEANYALYEEVCRHFLASLCPDASFREADASFQVGSVTFSSHSSRMTSPGWTRVARRQFTDEGLVDLSSLQQGMEVEVQRIALSHHLTSPPRYLTESGLLELMDKHGIGTDASMASHVGNVQKRKYVDLDESTRQMRPSALGLALCHAYMLIDPEIVLPTVRASIENACARIAAGEADKSSVVLQSIRTFQSKFCGFARQIDRLPLMLAVAYSQGRGGVGGGGGAGGGQVAGDAAGEGLVLWKEAAARTAAVQLEDLLKQRDSAGLAASNESHVFHLDSVLGDSEAVRRVQQALEELGLGSAVQEQPARGKGGSGQDKGGCQPNTGAAREGARKGGKGKGKGDGGAGGSVPSATDTGQILQSGPAQSQNPQSSGDAGDEGKKKKRSGGKQGGACAGGKGPQGGKGGGCCNAALQPWQQPAWEQLRQQQAWEQQSQQQSQQQQWQQQQWQQQQWQQQWQEPSNQYPHQHPQRHLQQHWQQPAPTANGAAYPSPPFLHAAGPWPPRGAPGASQSPAYWQ</sequence>
<keyword evidence="9 10" id="KW-0413">Isomerase</keyword>
<dbReference type="GO" id="GO:0046872">
    <property type="term" value="F:metal ion binding"/>
    <property type="evidence" value="ECO:0007669"/>
    <property type="project" value="UniProtKB-KW"/>
</dbReference>
<dbReference type="SMART" id="SM00493">
    <property type="entry name" value="TOPRIM"/>
    <property type="match status" value="1"/>
</dbReference>
<dbReference type="InterPro" id="IPR000380">
    <property type="entry name" value="Topo_IA"/>
</dbReference>
<dbReference type="GO" id="GO:0006310">
    <property type="term" value="P:DNA recombination"/>
    <property type="evidence" value="ECO:0007669"/>
    <property type="project" value="TreeGrafter"/>
</dbReference>
<keyword evidence="6" id="KW-0862">Zinc</keyword>
<organism evidence="14 15">
    <name type="scientific">Polarella glacialis</name>
    <name type="common">Dinoflagellate</name>
    <dbReference type="NCBI Taxonomy" id="89957"/>
    <lineage>
        <taxon>Eukaryota</taxon>
        <taxon>Sar</taxon>
        <taxon>Alveolata</taxon>
        <taxon>Dinophyceae</taxon>
        <taxon>Suessiales</taxon>
        <taxon>Suessiaceae</taxon>
        <taxon>Polarella</taxon>
    </lineage>
</organism>
<dbReference type="CDD" id="cd03362">
    <property type="entry name" value="TOPRIM_TopoIA_TopoIII"/>
    <property type="match status" value="1"/>
</dbReference>
<comment type="caution">
    <text evidence="14">The sequence shown here is derived from an EMBL/GenBank/DDBJ whole genome shotgun (WGS) entry which is preliminary data.</text>
</comment>
<evidence type="ECO:0000256" key="2">
    <source>
        <dbReference type="ARBA" id="ARBA00001946"/>
    </source>
</evidence>
<dbReference type="InterPro" id="IPR006171">
    <property type="entry name" value="TOPRIM_dom"/>
</dbReference>
<dbReference type="GO" id="GO:0003677">
    <property type="term" value="F:DNA binding"/>
    <property type="evidence" value="ECO:0007669"/>
    <property type="project" value="UniProtKB-KW"/>
</dbReference>
<evidence type="ECO:0000256" key="4">
    <source>
        <dbReference type="ARBA" id="ARBA00012891"/>
    </source>
</evidence>
<feature type="domain" description="Toprim" evidence="12">
    <location>
        <begin position="1"/>
        <end position="148"/>
    </location>
</feature>
<dbReference type="EMBL" id="CAJNNV010032094">
    <property type="protein sequence ID" value="CAE8638937.1"/>
    <property type="molecule type" value="Genomic_DNA"/>
</dbReference>
<dbReference type="Gene3D" id="3.40.50.140">
    <property type="match status" value="1"/>
</dbReference>
<evidence type="ECO:0000256" key="7">
    <source>
        <dbReference type="ARBA" id="ARBA00023029"/>
    </source>
</evidence>
<dbReference type="PROSITE" id="PS00396">
    <property type="entry name" value="TOPO_IA_1"/>
    <property type="match status" value="1"/>
</dbReference>
<evidence type="ECO:0000313" key="15">
    <source>
        <dbReference type="Proteomes" id="UP000654075"/>
    </source>
</evidence>
<feature type="compositionally biased region" description="Low complexity" evidence="11">
    <location>
        <begin position="846"/>
        <end position="887"/>
    </location>
</feature>
<dbReference type="GO" id="GO:0006265">
    <property type="term" value="P:DNA topological change"/>
    <property type="evidence" value="ECO:0007669"/>
    <property type="project" value="InterPro"/>
</dbReference>
<dbReference type="EC" id="5.6.2.1" evidence="4 10"/>
<evidence type="ECO:0000259" key="13">
    <source>
        <dbReference type="PROSITE" id="PS52039"/>
    </source>
</evidence>
<dbReference type="GO" id="GO:0006281">
    <property type="term" value="P:DNA repair"/>
    <property type="evidence" value="ECO:0007669"/>
    <property type="project" value="TreeGrafter"/>
</dbReference>
<keyword evidence="8 10" id="KW-0238">DNA-binding</keyword>
<dbReference type="InterPro" id="IPR013497">
    <property type="entry name" value="Topo_IA_cen"/>
</dbReference>
<dbReference type="PANTHER" id="PTHR11390">
    <property type="entry name" value="PROKARYOTIC DNA TOPOISOMERASE"/>
    <property type="match status" value="1"/>
</dbReference>
<reference evidence="14" key="1">
    <citation type="submission" date="2021-02" db="EMBL/GenBank/DDBJ databases">
        <authorList>
            <person name="Dougan E. K."/>
            <person name="Rhodes N."/>
            <person name="Thang M."/>
            <person name="Chan C."/>
        </authorList>
    </citation>
    <scope>NUCLEOTIDE SEQUENCE</scope>
</reference>
<dbReference type="InterPro" id="IPR023405">
    <property type="entry name" value="Topo_IA_core_domain"/>
</dbReference>
<evidence type="ECO:0000256" key="10">
    <source>
        <dbReference type="RuleBase" id="RU362092"/>
    </source>
</evidence>